<sequence length="68" mass="7550">MASLSTISQMSRYEQMNYYREKRKAAYSQLQALNSQANGLVSVKLSESQGLGNLAAKIAYQRSTNKTA</sequence>
<evidence type="ECO:0000313" key="2">
    <source>
        <dbReference type="Proteomes" id="UP000028981"/>
    </source>
</evidence>
<name>A0A087LWQ9_9HYPH</name>
<dbReference type="OrthoDB" id="7950987at2"/>
<dbReference type="Proteomes" id="UP000028981">
    <property type="component" value="Unassembled WGS sequence"/>
</dbReference>
<dbReference type="STRING" id="46914.JP75_24060"/>
<evidence type="ECO:0000313" key="1">
    <source>
        <dbReference type="EMBL" id="KFL29062.1"/>
    </source>
</evidence>
<dbReference type="AlphaFoldDB" id="A0A087LWQ9"/>
<accession>A0A087LWQ9</accession>
<protein>
    <submittedName>
        <fullName evidence="1">Uncharacterized protein</fullName>
    </submittedName>
</protein>
<comment type="caution">
    <text evidence="1">The sequence shown here is derived from an EMBL/GenBank/DDBJ whole genome shotgun (WGS) entry which is preliminary data.</text>
</comment>
<keyword evidence="2" id="KW-1185">Reference proteome</keyword>
<dbReference type="RefSeq" id="WP_035087324.1">
    <property type="nucleotide sequence ID" value="NZ_JQGC01000033.1"/>
</dbReference>
<gene>
    <name evidence="1" type="ORF">JP75_24060</name>
</gene>
<reference evidence="1 2" key="1">
    <citation type="submission" date="2014-08" db="EMBL/GenBank/DDBJ databases">
        <authorList>
            <person name="Hassan Y.I."/>
            <person name="Lepp D."/>
            <person name="Zhou T."/>
        </authorList>
    </citation>
    <scope>NUCLEOTIDE SEQUENCE [LARGE SCALE GENOMIC DNA]</scope>
    <source>
        <strain evidence="1 2">IFO13584</strain>
    </source>
</reference>
<organism evidence="1 2">
    <name type="scientific">Devosia riboflavina</name>
    <dbReference type="NCBI Taxonomy" id="46914"/>
    <lineage>
        <taxon>Bacteria</taxon>
        <taxon>Pseudomonadati</taxon>
        <taxon>Pseudomonadota</taxon>
        <taxon>Alphaproteobacteria</taxon>
        <taxon>Hyphomicrobiales</taxon>
        <taxon>Devosiaceae</taxon>
        <taxon>Devosia</taxon>
    </lineage>
</organism>
<dbReference type="EMBL" id="JQGC01000033">
    <property type="protein sequence ID" value="KFL29062.1"/>
    <property type="molecule type" value="Genomic_DNA"/>
</dbReference>
<proteinExistence type="predicted"/>